<sequence>VDSAGPENEWLEVGIAIEAQPLKPQPGVKEIVIDGRRARAPVGRDREPRNRVLRPRRRLTHLLGPCAAEAAGLPSVGEPELREAGLSQPYRPCRVLGYHTSARRGGKPEQRGAVEEGVGETSYDLATQLAFLVAPAFTVAVYFMWKPRPIYLLDFACYRPSDDLKVVNCTPAFMVVNVSNEEFIELARKSGKFNEESLAFNPGS</sequence>
<name>A0A9E7L252_9LILI</name>
<keyword evidence="2" id="KW-1185">Reference proteome</keyword>
<evidence type="ECO:0000313" key="2">
    <source>
        <dbReference type="Proteomes" id="UP001055439"/>
    </source>
</evidence>
<dbReference type="Proteomes" id="UP001055439">
    <property type="component" value="Chromosome 8"/>
</dbReference>
<dbReference type="AlphaFoldDB" id="A0A9E7L252"/>
<organism evidence="1 2">
    <name type="scientific">Musa troglodytarum</name>
    <name type="common">fe'i banana</name>
    <dbReference type="NCBI Taxonomy" id="320322"/>
    <lineage>
        <taxon>Eukaryota</taxon>
        <taxon>Viridiplantae</taxon>
        <taxon>Streptophyta</taxon>
        <taxon>Embryophyta</taxon>
        <taxon>Tracheophyta</taxon>
        <taxon>Spermatophyta</taxon>
        <taxon>Magnoliopsida</taxon>
        <taxon>Liliopsida</taxon>
        <taxon>Zingiberales</taxon>
        <taxon>Musaceae</taxon>
        <taxon>Musa</taxon>
    </lineage>
</organism>
<feature type="non-terminal residue" evidence="1">
    <location>
        <position position="1"/>
    </location>
</feature>
<dbReference type="EMBL" id="CP097510">
    <property type="protein sequence ID" value="URE41197.1"/>
    <property type="molecule type" value="Genomic_DNA"/>
</dbReference>
<accession>A0A9E7L252</accession>
<proteinExistence type="predicted"/>
<reference evidence="1" key="1">
    <citation type="submission" date="2022-05" db="EMBL/GenBank/DDBJ databases">
        <title>The Musa troglodytarum L. genome provides insights into the mechanism of non-climacteric behaviour and enrichment of carotenoids.</title>
        <authorList>
            <person name="Wang J."/>
        </authorList>
    </citation>
    <scope>NUCLEOTIDE SEQUENCE</scope>
    <source>
        <tissue evidence="1">Leaf</tissue>
    </source>
</reference>
<dbReference type="OrthoDB" id="329835at2759"/>
<protein>
    <submittedName>
        <fullName evidence="1">3-ketoacyl-CoA synthase</fullName>
    </submittedName>
</protein>
<gene>
    <name evidence="1" type="ORF">MUK42_14912</name>
</gene>
<evidence type="ECO:0000313" key="1">
    <source>
        <dbReference type="EMBL" id="URE41197.1"/>
    </source>
</evidence>